<keyword evidence="3" id="KW-1185">Reference proteome</keyword>
<comment type="caution">
    <text evidence="2">The sequence shown here is derived from an EMBL/GenBank/DDBJ whole genome shotgun (WGS) entry which is preliminary data.</text>
</comment>
<dbReference type="EMBL" id="RWGY01000029">
    <property type="protein sequence ID" value="TVU19182.1"/>
    <property type="molecule type" value="Genomic_DNA"/>
</dbReference>
<name>A0A5J9U652_9POAL</name>
<organism evidence="2 3">
    <name type="scientific">Eragrostis curvula</name>
    <name type="common">weeping love grass</name>
    <dbReference type="NCBI Taxonomy" id="38414"/>
    <lineage>
        <taxon>Eukaryota</taxon>
        <taxon>Viridiplantae</taxon>
        <taxon>Streptophyta</taxon>
        <taxon>Embryophyta</taxon>
        <taxon>Tracheophyta</taxon>
        <taxon>Spermatophyta</taxon>
        <taxon>Magnoliopsida</taxon>
        <taxon>Liliopsida</taxon>
        <taxon>Poales</taxon>
        <taxon>Poaceae</taxon>
        <taxon>PACMAD clade</taxon>
        <taxon>Chloridoideae</taxon>
        <taxon>Eragrostideae</taxon>
        <taxon>Eragrostidinae</taxon>
        <taxon>Eragrostis</taxon>
    </lineage>
</organism>
<feature type="transmembrane region" description="Helical" evidence="1">
    <location>
        <begin position="25"/>
        <end position="44"/>
    </location>
</feature>
<dbReference type="Gramene" id="TVU19182">
    <property type="protein sequence ID" value="TVU19182"/>
    <property type="gene ID" value="EJB05_35319"/>
</dbReference>
<evidence type="ECO:0000313" key="3">
    <source>
        <dbReference type="Proteomes" id="UP000324897"/>
    </source>
</evidence>
<evidence type="ECO:0000313" key="2">
    <source>
        <dbReference type="EMBL" id="TVU19182.1"/>
    </source>
</evidence>
<dbReference type="AlphaFoldDB" id="A0A5J9U652"/>
<sequence length="54" mass="5957">MHQCLPAGCSKELQGYLSVTLSNNLLLTNSSRICCMVILLMLFAGPTRIQRSMV</sequence>
<accession>A0A5J9U652</accession>
<evidence type="ECO:0000256" key="1">
    <source>
        <dbReference type="SAM" id="Phobius"/>
    </source>
</evidence>
<keyword evidence="1" id="KW-0812">Transmembrane</keyword>
<keyword evidence="1" id="KW-1133">Transmembrane helix</keyword>
<reference evidence="2 3" key="1">
    <citation type="journal article" date="2019" name="Sci. Rep.">
        <title>A high-quality genome of Eragrostis curvula grass provides insights into Poaceae evolution and supports new strategies to enhance forage quality.</title>
        <authorList>
            <person name="Carballo J."/>
            <person name="Santos B.A.C.M."/>
            <person name="Zappacosta D."/>
            <person name="Garbus I."/>
            <person name="Selva J.P."/>
            <person name="Gallo C.A."/>
            <person name="Diaz A."/>
            <person name="Albertini E."/>
            <person name="Caccamo M."/>
            <person name="Echenique V."/>
        </authorList>
    </citation>
    <scope>NUCLEOTIDE SEQUENCE [LARGE SCALE GENOMIC DNA]</scope>
    <source>
        <strain evidence="3">cv. Victoria</strain>
        <tissue evidence="2">Leaf</tissue>
    </source>
</reference>
<gene>
    <name evidence="2" type="ORF">EJB05_35319</name>
</gene>
<protein>
    <submittedName>
        <fullName evidence="2">Uncharacterized protein</fullName>
    </submittedName>
</protein>
<proteinExistence type="predicted"/>
<dbReference type="Proteomes" id="UP000324897">
    <property type="component" value="Chromosome 7"/>
</dbReference>
<keyword evidence="1" id="KW-0472">Membrane</keyword>